<dbReference type="GO" id="GO:0004430">
    <property type="term" value="F:1-phosphatidylinositol 4-kinase activity"/>
    <property type="evidence" value="ECO:0007669"/>
    <property type="project" value="UniProtKB-UniRule"/>
</dbReference>
<evidence type="ECO:0000256" key="3">
    <source>
        <dbReference type="ARBA" id="ARBA00022475"/>
    </source>
</evidence>
<evidence type="ECO:0000313" key="11">
    <source>
        <dbReference type="EMBL" id="OTF78656.1"/>
    </source>
</evidence>
<evidence type="ECO:0000256" key="9">
    <source>
        <dbReference type="RuleBase" id="RU367084"/>
    </source>
</evidence>
<dbReference type="OrthoDB" id="3349449at2759"/>
<dbReference type="PROSITE" id="PS50290">
    <property type="entry name" value="PI3_4_KINASE_3"/>
    <property type="match status" value="1"/>
</dbReference>
<dbReference type="GO" id="GO:0005802">
    <property type="term" value="C:trans-Golgi network"/>
    <property type="evidence" value="ECO:0007669"/>
    <property type="project" value="TreeGrafter"/>
</dbReference>
<dbReference type="PROSITE" id="PS00916">
    <property type="entry name" value="PI3_4_KINASE_2"/>
    <property type="match status" value="1"/>
</dbReference>
<dbReference type="EMBL" id="MUJZ01026882">
    <property type="protein sequence ID" value="OTF78656.1"/>
    <property type="molecule type" value="Genomic_DNA"/>
</dbReference>
<evidence type="ECO:0000256" key="7">
    <source>
        <dbReference type="ARBA" id="ARBA00022840"/>
    </source>
</evidence>
<dbReference type="Pfam" id="PF00454">
    <property type="entry name" value="PI3_PI4_kinase"/>
    <property type="match status" value="1"/>
</dbReference>
<keyword evidence="12" id="KW-1185">Reference proteome</keyword>
<dbReference type="GO" id="GO:0005524">
    <property type="term" value="F:ATP binding"/>
    <property type="evidence" value="ECO:0007669"/>
    <property type="project" value="UniProtKB-UniRule"/>
</dbReference>
<dbReference type="PANTHER" id="PTHR12865">
    <property type="entry name" value="PHOSPHATIDYLINOSITOL 4-KINASE TYPE-II"/>
    <property type="match status" value="1"/>
</dbReference>
<keyword evidence="8 9" id="KW-0472">Membrane</keyword>
<evidence type="ECO:0000313" key="12">
    <source>
        <dbReference type="Proteomes" id="UP000194236"/>
    </source>
</evidence>
<dbReference type="AlphaFoldDB" id="A0A1Y3BGD4"/>
<comment type="catalytic activity">
    <reaction evidence="9">
        <text>a 1,2-diacyl-sn-glycero-3-phospho-(1D-myo-inositol) + ATP = a 1,2-diacyl-sn-glycero-3-phospho-(1D-myo-inositol 4-phosphate) + ADP + H(+)</text>
        <dbReference type="Rhea" id="RHEA:19877"/>
        <dbReference type="ChEBI" id="CHEBI:15378"/>
        <dbReference type="ChEBI" id="CHEBI:30616"/>
        <dbReference type="ChEBI" id="CHEBI:57880"/>
        <dbReference type="ChEBI" id="CHEBI:58178"/>
        <dbReference type="ChEBI" id="CHEBI:456216"/>
        <dbReference type="EC" id="2.7.1.67"/>
    </reaction>
</comment>
<proteinExistence type="inferred from homology"/>
<dbReference type="GO" id="GO:0046854">
    <property type="term" value="P:phosphatidylinositol phosphate biosynthetic process"/>
    <property type="evidence" value="ECO:0007669"/>
    <property type="project" value="UniProtKB-UniRule"/>
</dbReference>
<dbReference type="GO" id="GO:0007030">
    <property type="term" value="P:Golgi organization"/>
    <property type="evidence" value="ECO:0007669"/>
    <property type="project" value="TreeGrafter"/>
</dbReference>
<name>A0A1Y3BGD4_EURMA</name>
<dbReference type="GO" id="GO:0005765">
    <property type="term" value="C:lysosomal membrane"/>
    <property type="evidence" value="ECO:0007669"/>
    <property type="project" value="TreeGrafter"/>
</dbReference>
<comment type="caution">
    <text evidence="11">The sequence shown here is derived from an EMBL/GenBank/DDBJ whole genome shotgun (WGS) entry which is preliminary data.</text>
</comment>
<reference evidence="11 12" key="1">
    <citation type="submission" date="2017-03" db="EMBL/GenBank/DDBJ databases">
        <title>Genome Survey of Euroglyphus maynei.</title>
        <authorList>
            <person name="Arlian L.G."/>
            <person name="Morgan M.S."/>
            <person name="Rider S.D."/>
        </authorList>
    </citation>
    <scope>NUCLEOTIDE SEQUENCE [LARGE SCALE GENOMIC DNA]</scope>
    <source>
        <strain evidence="11">Arlian Lab</strain>
        <tissue evidence="11">Whole body</tissue>
    </source>
</reference>
<dbReference type="InterPro" id="IPR039756">
    <property type="entry name" value="Lsb6/PI4K2"/>
</dbReference>
<keyword evidence="4 9" id="KW-0808">Transferase</keyword>
<keyword evidence="6 9" id="KW-0418">Kinase</keyword>
<dbReference type="GO" id="GO:0007032">
    <property type="term" value="P:endosome organization"/>
    <property type="evidence" value="ECO:0007669"/>
    <property type="project" value="TreeGrafter"/>
</dbReference>
<dbReference type="InterPro" id="IPR018936">
    <property type="entry name" value="PI3/4_kinase_CS"/>
</dbReference>
<comment type="similarity">
    <text evidence="2 9">Belongs to the PI3/PI4-kinase family. Type II PI4K subfamily.</text>
</comment>
<comment type="subcellular location">
    <subcellularLocation>
        <location evidence="1">Cell membrane</location>
    </subcellularLocation>
    <subcellularLocation>
        <location evidence="9">Membrane</location>
        <topology evidence="9">Peripheral membrane protein</topology>
    </subcellularLocation>
</comment>
<evidence type="ECO:0000256" key="4">
    <source>
        <dbReference type="ARBA" id="ARBA00022679"/>
    </source>
</evidence>
<evidence type="ECO:0000256" key="6">
    <source>
        <dbReference type="ARBA" id="ARBA00022777"/>
    </source>
</evidence>
<keyword evidence="5 9" id="KW-0547">Nucleotide-binding</keyword>
<protein>
    <recommendedName>
        <fullName evidence="9">Phosphatidylinositol 4-kinase type 2</fullName>
        <ecNumber evidence="9">2.7.1.67</ecNumber>
    </recommendedName>
</protein>
<dbReference type="Gene3D" id="1.10.1070.20">
    <property type="match status" value="1"/>
</dbReference>
<dbReference type="PANTHER" id="PTHR12865:SF1">
    <property type="entry name" value="PHOSPHATIDYLINOSITOL 4-KINASE TYPE 2"/>
    <property type="match status" value="1"/>
</dbReference>
<dbReference type="InterPro" id="IPR000403">
    <property type="entry name" value="PI3/4_kinase_cat_dom"/>
</dbReference>
<dbReference type="GO" id="GO:0005886">
    <property type="term" value="C:plasma membrane"/>
    <property type="evidence" value="ECO:0007669"/>
    <property type="project" value="UniProtKB-SubCell"/>
</dbReference>
<keyword evidence="7 9" id="KW-0067">ATP-binding</keyword>
<accession>A0A1Y3BGD4</accession>
<evidence type="ECO:0000256" key="1">
    <source>
        <dbReference type="ARBA" id="ARBA00004236"/>
    </source>
</evidence>
<evidence type="ECO:0000256" key="2">
    <source>
        <dbReference type="ARBA" id="ARBA00008941"/>
    </source>
</evidence>
<keyword evidence="3" id="KW-1003">Cell membrane</keyword>
<evidence type="ECO:0000259" key="10">
    <source>
        <dbReference type="PROSITE" id="PS50290"/>
    </source>
</evidence>
<evidence type="ECO:0000256" key="5">
    <source>
        <dbReference type="ARBA" id="ARBA00022741"/>
    </source>
</evidence>
<dbReference type="Proteomes" id="UP000194236">
    <property type="component" value="Unassembled WGS sequence"/>
</dbReference>
<dbReference type="GO" id="GO:0005768">
    <property type="term" value="C:endosome"/>
    <property type="evidence" value="ECO:0007669"/>
    <property type="project" value="TreeGrafter"/>
</dbReference>
<organism evidence="11 12">
    <name type="scientific">Euroglyphus maynei</name>
    <name type="common">Mayne's house dust mite</name>
    <dbReference type="NCBI Taxonomy" id="6958"/>
    <lineage>
        <taxon>Eukaryota</taxon>
        <taxon>Metazoa</taxon>
        <taxon>Ecdysozoa</taxon>
        <taxon>Arthropoda</taxon>
        <taxon>Chelicerata</taxon>
        <taxon>Arachnida</taxon>
        <taxon>Acari</taxon>
        <taxon>Acariformes</taxon>
        <taxon>Sarcoptiformes</taxon>
        <taxon>Astigmata</taxon>
        <taxon>Psoroptidia</taxon>
        <taxon>Analgoidea</taxon>
        <taxon>Pyroglyphidae</taxon>
        <taxon>Pyroglyphinae</taxon>
        <taxon>Euroglyphus</taxon>
    </lineage>
</organism>
<dbReference type="EC" id="2.7.1.67" evidence="9"/>
<gene>
    <name evidence="11" type="ORF">BLA29_014381</name>
</gene>
<evidence type="ECO:0000256" key="8">
    <source>
        <dbReference type="ARBA" id="ARBA00023136"/>
    </source>
</evidence>
<feature type="non-terminal residue" evidence="11">
    <location>
        <position position="1"/>
    </location>
</feature>
<feature type="domain" description="PI3K/PI4K catalytic" evidence="10">
    <location>
        <begin position="1"/>
        <end position="95"/>
    </location>
</feature>
<sequence>VGSLQKYVENYEDACIWIRKTETLSDENLLEKFQFEFEKLVVLDYIIRNTDRGNDNWLVKQEYDDDGQLFFIKIAAIDNGLAFPFKHPDEWRGCE</sequence>